<dbReference type="InterPro" id="IPR003682">
    <property type="entry name" value="rRNA_ssu_MeTfrase_G"/>
</dbReference>
<name>A0A7J0BI85_9BACT</name>
<dbReference type="PANTHER" id="PTHR31760">
    <property type="entry name" value="S-ADENOSYL-L-METHIONINE-DEPENDENT METHYLTRANSFERASES SUPERFAMILY PROTEIN"/>
    <property type="match status" value="1"/>
</dbReference>
<comment type="caution">
    <text evidence="7">The sequence shown here is derived from an EMBL/GenBank/DDBJ whole genome shotgun (WGS) entry which is preliminary data.</text>
</comment>
<feature type="binding site" evidence="6">
    <location>
        <position position="103"/>
    </location>
    <ligand>
        <name>S-adenosyl-L-methionine</name>
        <dbReference type="ChEBI" id="CHEBI:59789"/>
    </ligand>
</feature>
<proteinExistence type="inferred from homology"/>
<evidence type="ECO:0000256" key="3">
    <source>
        <dbReference type="ARBA" id="ARBA00022603"/>
    </source>
</evidence>
<dbReference type="Gene3D" id="3.40.50.150">
    <property type="entry name" value="Vaccinia Virus protein VP39"/>
    <property type="match status" value="1"/>
</dbReference>
<dbReference type="AlphaFoldDB" id="A0A7J0BI85"/>
<keyword evidence="8" id="KW-1185">Reference proteome</keyword>
<dbReference type="Pfam" id="PF02527">
    <property type="entry name" value="GidB"/>
    <property type="match status" value="1"/>
</dbReference>
<reference evidence="7 8" key="1">
    <citation type="submission" date="2020-05" db="EMBL/GenBank/DDBJ databases">
        <title>Draft genome sequence of Desulfovibrio sp. strain HN2T.</title>
        <authorList>
            <person name="Ueno A."/>
            <person name="Tamazawa S."/>
            <person name="Tamamura S."/>
            <person name="Murakami T."/>
            <person name="Kiyama T."/>
            <person name="Inomata H."/>
            <person name="Amano Y."/>
            <person name="Miyakawa K."/>
            <person name="Tamaki H."/>
            <person name="Naganuma T."/>
            <person name="Kaneko K."/>
        </authorList>
    </citation>
    <scope>NUCLEOTIDE SEQUENCE [LARGE SCALE GENOMIC DNA]</scope>
    <source>
        <strain evidence="7 8">HN2</strain>
    </source>
</reference>
<feature type="binding site" evidence="6">
    <location>
        <begin position="149"/>
        <end position="150"/>
    </location>
    <ligand>
        <name>S-adenosyl-L-methionine</name>
        <dbReference type="ChEBI" id="CHEBI:59789"/>
    </ligand>
</feature>
<comment type="caution">
    <text evidence="6">Lacks conserved residue(s) required for the propagation of feature annotation.</text>
</comment>
<keyword evidence="2 6" id="KW-0698">rRNA processing</keyword>
<feature type="binding site" evidence="6">
    <location>
        <position position="165"/>
    </location>
    <ligand>
        <name>S-adenosyl-L-methionine</name>
        <dbReference type="ChEBI" id="CHEBI:59789"/>
    </ligand>
</feature>
<comment type="similarity">
    <text evidence="6">Belongs to the methyltransferase superfamily. RNA methyltransferase RsmG family.</text>
</comment>
<dbReference type="GO" id="GO:0070043">
    <property type="term" value="F:rRNA (guanine-N7-)-methyltransferase activity"/>
    <property type="evidence" value="ECO:0007669"/>
    <property type="project" value="UniProtKB-UniRule"/>
</dbReference>
<keyword evidence="1 6" id="KW-0963">Cytoplasm</keyword>
<keyword evidence="5 6" id="KW-0949">S-adenosyl-L-methionine</keyword>
<dbReference type="Proteomes" id="UP000503840">
    <property type="component" value="Unassembled WGS sequence"/>
</dbReference>
<evidence type="ECO:0000313" key="8">
    <source>
        <dbReference type="Proteomes" id="UP000503840"/>
    </source>
</evidence>
<evidence type="ECO:0000256" key="5">
    <source>
        <dbReference type="ARBA" id="ARBA00022691"/>
    </source>
</evidence>
<dbReference type="InterPro" id="IPR029063">
    <property type="entry name" value="SAM-dependent_MTases_sf"/>
</dbReference>
<gene>
    <name evidence="6 7" type="primary">rsmG</name>
    <name evidence="7" type="ORF">DSM101010T_17510</name>
</gene>
<dbReference type="EMBL" id="BLVO01000013">
    <property type="protein sequence ID" value="GFM33386.1"/>
    <property type="molecule type" value="Genomic_DNA"/>
</dbReference>
<evidence type="ECO:0000256" key="2">
    <source>
        <dbReference type="ARBA" id="ARBA00022552"/>
    </source>
</evidence>
<feature type="binding site" evidence="6">
    <location>
        <position position="98"/>
    </location>
    <ligand>
        <name>S-adenosyl-L-methionine</name>
        <dbReference type="ChEBI" id="CHEBI:59789"/>
    </ligand>
</feature>
<accession>A0A7J0BI85</accession>
<evidence type="ECO:0000256" key="4">
    <source>
        <dbReference type="ARBA" id="ARBA00022679"/>
    </source>
</evidence>
<sequence length="230" mass="25515">MKSRSAGAERKVAGRAGALSVAAVEGIVQECGFSPDAAQVEQLTEYLSLVMKWNKVMNLIGPYSWEEALRTLIMDSLHLARFLDTLSLPDAPVCWDFGAGAGLPGIPLRVVWNRGTYHLVEVREKRALFMQQTVARLKIANTQVFRGRAEDFMATHEPADILLSRAFMPWEKLLEFAGGNIARTGRVVILAIEDVPASLPEGWRLEARHDYAVGADTRYFWSLAPIMASN</sequence>
<dbReference type="HAMAP" id="MF_00074">
    <property type="entry name" value="16SrRNA_methyltr_G"/>
    <property type="match status" value="1"/>
</dbReference>
<protein>
    <recommendedName>
        <fullName evidence="6">Ribosomal RNA small subunit methyltransferase G</fullName>
        <ecNumber evidence="6">2.1.1.-</ecNumber>
    </recommendedName>
    <alternativeName>
        <fullName evidence="6">16S rRNA 7-methylguanosine methyltransferase</fullName>
        <shortName evidence="6">16S rRNA m7G methyltransferase</shortName>
    </alternativeName>
</protein>
<keyword evidence="3 6" id="KW-0489">Methyltransferase</keyword>
<evidence type="ECO:0000313" key="7">
    <source>
        <dbReference type="EMBL" id="GFM33386.1"/>
    </source>
</evidence>
<dbReference type="EC" id="2.1.1.-" evidence="6"/>
<dbReference type="SUPFAM" id="SSF53335">
    <property type="entry name" value="S-adenosyl-L-methionine-dependent methyltransferases"/>
    <property type="match status" value="1"/>
</dbReference>
<dbReference type="RefSeq" id="WP_174405052.1">
    <property type="nucleotide sequence ID" value="NZ_BLVO01000013.1"/>
</dbReference>
<dbReference type="PANTHER" id="PTHR31760:SF0">
    <property type="entry name" value="S-ADENOSYL-L-METHIONINE-DEPENDENT METHYLTRANSFERASES SUPERFAMILY PROTEIN"/>
    <property type="match status" value="1"/>
</dbReference>
<organism evidence="7 8">
    <name type="scientific">Desulfovibrio subterraneus</name>
    <dbReference type="NCBI Taxonomy" id="2718620"/>
    <lineage>
        <taxon>Bacteria</taxon>
        <taxon>Pseudomonadati</taxon>
        <taxon>Thermodesulfobacteriota</taxon>
        <taxon>Desulfovibrionia</taxon>
        <taxon>Desulfovibrionales</taxon>
        <taxon>Desulfovibrionaceae</taxon>
        <taxon>Desulfovibrio</taxon>
    </lineage>
</organism>
<keyword evidence="4 6" id="KW-0808">Transferase</keyword>
<dbReference type="GO" id="GO:0005829">
    <property type="term" value="C:cytosol"/>
    <property type="evidence" value="ECO:0007669"/>
    <property type="project" value="TreeGrafter"/>
</dbReference>
<evidence type="ECO:0000256" key="1">
    <source>
        <dbReference type="ARBA" id="ARBA00022490"/>
    </source>
</evidence>
<evidence type="ECO:0000256" key="6">
    <source>
        <dbReference type="HAMAP-Rule" id="MF_00074"/>
    </source>
</evidence>
<comment type="subcellular location">
    <subcellularLocation>
        <location evidence="6">Cytoplasm</location>
    </subcellularLocation>
</comment>
<comment type="function">
    <text evidence="6">Specifically methylates the N7 position of a guanine in 16S rRNA.</text>
</comment>